<dbReference type="PANTHER" id="PTHR32322">
    <property type="entry name" value="INNER MEMBRANE TRANSPORTER"/>
    <property type="match status" value="1"/>
</dbReference>
<feature type="transmembrane region" description="Helical" evidence="7">
    <location>
        <begin position="100"/>
        <end position="117"/>
    </location>
</feature>
<protein>
    <submittedName>
        <fullName evidence="9">DMT family transporter</fullName>
    </submittedName>
</protein>
<evidence type="ECO:0000259" key="8">
    <source>
        <dbReference type="Pfam" id="PF00892"/>
    </source>
</evidence>
<feature type="transmembrane region" description="Helical" evidence="7">
    <location>
        <begin position="148"/>
        <end position="170"/>
    </location>
</feature>
<evidence type="ECO:0000256" key="4">
    <source>
        <dbReference type="ARBA" id="ARBA00022692"/>
    </source>
</evidence>
<dbReference type="PANTHER" id="PTHR32322:SF18">
    <property type="entry name" value="S-ADENOSYLMETHIONINE_S-ADENOSYLHOMOCYSTEINE TRANSPORTER"/>
    <property type="match status" value="1"/>
</dbReference>
<reference evidence="10" key="1">
    <citation type="journal article" date="2019" name="Int. J. Syst. Evol. Microbiol.">
        <title>The Global Catalogue of Microorganisms (GCM) 10K type strain sequencing project: providing services to taxonomists for standard genome sequencing and annotation.</title>
        <authorList>
            <consortium name="The Broad Institute Genomics Platform"/>
            <consortium name="The Broad Institute Genome Sequencing Center for Infectious Disease"/>
            <person name="Wu L."/>
            <person name="Ma J."/>
        </authorList>
    </citation>
    <scope>NUCLEOTIDE SEQUENCE [LARGE SCALE GENOMIC DNA]</scope>
    <source>
        <strain evidence="10">CCUG 49339</strain>
    </source>
</reference>
<dbReference type="RefSeq" id="WP_377926596.1">
    <property type="nucleotide sequence ID" value="NZ_JBHUEM010000003.1"/>
</dbReference>
<feature type="transmembrane region" description="Helical" evidence="7">
    <location>
        <begin position="66"/>
        <end position="88"/>
    </location>
</feature>
<evidence type="ECO:0000256" key="3">
    <source>
        <dbReference type="ARBA" id="ARBA00022475"/>
    </source>
</evidence>
<dbReference type="EMBL" id="JBHUEM010000003">
    <property type="protein sequence ID" value="MFD1735497.1"/>
    <property type="molecule type" value="Genomic_DNA"/>
</dbReference>
<dbReference type="InterPro" id="IPR050638">
    <property type="entry name" value="AA-Vitamin_Transporters"/>
</dbReference>
<evidence type="ECO:0000256" key="1">
    <source>
        <dbReference type="ARBA" id="ARBA00004651"/>
    </source>
</evidence>
<keyword evidence="10" id="KW-1185">Reference proteome</keyword>
<comment type="similarity">
    <text evidence="2">Belongs to the EamA transporter family.</text>
</comment>
<dbReference type="Pfam" id="PF00892">
    <property type="entry name" value="EamA"/>
    <property type="match status" value="2"/>
</dbReference>
<evidence type="ECO:0000313" key="10">
    <source>
        <dbReference type="Proteomes" id="UP001597214"/>
    </source>
</evidence>
<comment type="caution">
    <text evidence="9">The sequence shown here is derived from an EMBL/GenBank/DDBJ whole genome shotgun (WGS) entry which is preliminary data.</text>
</comment>
<feature type="transmembrane region" description="Helical" evidence="7">
    <location>
        <begin position="273"/>
        <end position="292"/>
    </location>
</feature>
<accession>A0ABW4LJV9</accession>
<dbReference type="InterPro" id="IPR000620">
    <property type="entry name" value="EamA_dom"/>
</dbReference>
<feature type="transmembrane region" description="Helical" evidence="7">
    <location>
        <begin position="190"/>
        <end position="208"/>
    </location>
</feature>
<keyword evidence="5 7" id="KW-1133">Transmembrane helix</keyword>
<evidence type="ECO:0000256" key="6">
    <source>
        <dbReference type="ARBA" id="ARBA00023136"/>
    </source>
</evidence>
<dbReference type="SUPFAM" id="SSF103481">
    <property type="entry name" value="Multidrug resistance efflux transporter EmrE"/>
    <property type="match status" value="2"/>
</dbReference>
<keyword evidence="4 7" id="KW-0812">Transmembrane</keyword>
<feature type="domain" description="EamA" evidence="8">
    <location>
        <begin position="152"/>
        <end position="285"/>
    </location>
</feature>
<evidence type="ECO:0000313" key="9">
    <source>
        <dbReference type="EMBL" id="MFD1735497.1"/>
    </source>
</evidence>
<evidence type="ECO:0000256" key="5">
    <source>
        <dbReference type="ARBA" id="ARBA00022989"/>
    </source>
</evidence>
<feature type="transmembrane region" description="Helical" evidence="7">
    <location>
        <begin position="33"/>
        <end position="54"/>
    </location>
</feature>
<keyword evidence="3" id="KW-1003">Cell membrane</keyword>
<proteinExistence type="inferred from homology"/>
<dbReference type="Proteomes" id="UP001597214">
    <property type="component" value="Unassembled WGS sequence"/>
</dbReference>
<name>A0ABW4LJV9_9BACI</name>
<comment type="subcellular location">
    <subcellularLocation>
        <location evidence="1">Cell membrane</location>
        <topology evidence="1">Multi-pass membrane protein</topology>
    </subcellularLocation>
</comment>
<feature type="transmembrane region" description="Helical" evidence="7">
    <location>
        <begin position="124"/>
        <end position="142"/>
    </location>
</feature>
<feature type="transmembrane region" description="Helical" evidence="7">
    <location>
        <begin position="214"/>
        <end position="235"/>
    </location>
</feature>
<feature type="transmembrane region" description="Helical" evidence="7">
    <location>
        <begin position="247"/>
        <end position="267"/>
    </location>
</feature>
<dbReference type="InterPro" id="IPR037185">
    <property type="entry name" value="EmrE-like"/>
</dbReference>
<gene>
    <name evidence="9" type="ORF">ACFSCX_02870</name>
</gene>
<sequence length="299" mass="32915">MKLRLLAIGTAVIVTLLWSSSYFLNVFAFNEGVGPMTLAGLRYFVAATVLYIVSLRMRSRRNDHRLSLKMIVGLGVTGFIIAQGMQYAGQYYLTPTQTSLLLNIGNTTLVAVIASLAIKEKLSLVSMIGIIGVSFGAALYYFPWSFALYDVIGIGLVLISSVGYAIHLTWTRHLVKGTSIHTSELVMKPMFIGAVGMLIVGLTVEGVPEFSWKVVGIVLWLGTINGSVAFTLWTWSQKYLEAFESSIINNLMLVEIALFDIIILSRQITTTELIGLILVCVTIVTVQTIPMYQKKNNCQ</sequence>
<keyword evidence="6 7" id="KW-0472">Membrane</keyword>
<feature type="domain" description="EamA" evidence="8">
    <location>
        <begin position="7"/>
        <end position="141"/>
    </location>
</feature>
<evidence type="ECO:0000256" key="7">
    <source>
        <dbReference type="SAM" id="Phobius"/>
    </source>
</evidence>
<organism evidence="9 10">
    <name type="scientific">Bacillus salitolerans</name>
    <dbReference type="NCBI Taxonomy" id="1437434"/>
    <lineage>
        <taxon>Bacteria</taxon>
        <taxon>Bacillati</taxon>
        <taxon>Bacillota</taxon>
        <taxon>Bacilli</taxon>
        <taxon>Bacillales</taxon>
        <taxon>Bacillaceae</taxon>
        <taxon>Bacillus</taxon>
    </lineage>
</organism>
<evidence type="ECO:0000256" key="2">
    <source>
        <dbReference type="ARBA" id="ARBA00007362"/>
    </source>
</evidence>